<evidence type="ECO:0000256" key="3">
    <source>
        <dbReference type="ARBA" id="ARBA00022741"/>
    </source>
</evidence>
<dbReference type="GO" id="GO:0016887">
    <property type="term" value="F:ATP hydrolysis activity"/>
    <property type="evidence" value="ECO:0007669"/>
    <property type="project" value="InterPro"/>
</dbReference>
<reference evidence="6 7" key="1">
    <citation type="submission" date="2016-10" db="EMBL/GenBank/DDBJ databases">
        <authorList>
            <person name="de Groot N.N."/>
        </authorList>
    </citation>
    <scope>NUCLEOTIDE SEQUENCE [LARGE SCALE GENOMIC DNA]</scope>
    <source>
        <strain evidence="6 7">DSM 29340</strain>
    </source>
</reference>
<feature type="domain" description="ABC transporter" evidence="5">
    <location>
        <begin position="4"/>
        <end position="236"/>
    </location>
</feature>
<dbReference type="PANTHER" id="PTHR43875">
    <property type="entry name" value="MALTODEXTRIN IMPORT ATP-BINDING PROTEIN MSMX"/>
    <property type="match status" value="1"/>
</dbReference>
<accession>A0A1H7DY32</accession>
<dbReference type="OrthoDB" id="9802264at2"/>
<dbReference type="Pfam" id="PF00005">
    <property type="entry name" value="ABC_tran"/>
    <property type="match status" value="1"/>
</dbReference>
<dbReference type="InterPro" id="IPR047641">
    <property type="entry name" value="ABC_transpr_MalK/UgpC-like"/>
</dbReference>
<evidence type="ECO:0000256" key="2">
    <source>
        <dbReference type="ARBA" id="ARBA00022448"/>
    </source>
</evidence>
<keyword evidence="4 6" id="KW-0067">ATP-binding</keyword>
<dbReference type="InterPro" id="IPR013611">
    <property type="entry name" value="Transp-assoc_OB_typ2"/>
</dbReference>
<dbReference type="Gene3D" id="3.40.50.300">
    <property type="entry name" value="P-loop containing nucleotide triphosphate hydrolases"/>
    <property type="match status" value="1"/>
</dbReference>
<keyword evidence="7" id="KW-1185">Reference proteome</keyword>
<name>A0A1H7DY32_9RHOB</name>
<dbReference type="InterPro" id="IPR003439">
    <property type="entry name" value="ABC_transporter-like_ATP-bd"/>
</dbReference>
<keyword evidence="2" id="KW-0813">Transport</keyword>
<evidence type="ECO:0000256" key="4">
    <source>
        <dbReference type="ARBA" id="ARBA00022840"/>
    </source>
</evidence>
<dbReference type="GO" id="GO:0005524">
    <property type="term" value="F:ATP binding"/>
    <property type="evidence" value="ECO:0007669"/>
    <property type="project" value="UniProtKB-KW"/>
</dbReference>
<dbReference type="PANTHER" id="PTHR43875:SF1">
    <property type="entry name" value="OSMOPROTECTIVE COMPOUNDS UPTAKE ATP-BINDING PROTEIN GGTA"/>
    <property type="match status" value="1"/>
</dbReference>
<evidence type="ECO:0000313" key="6">
    <source>
        <dbReference type="EMBL" id="SEK04270.1"/>
    </source>
</evidence>
<gene>
    <name evidence="6" type="ORF">SAMN05444007_11323</name>
</gene>
<dbReference type="InterPro" id="IPR003593">
    <property type="entry name" value="AAA+_ATPase"/>
</dbReference>
<dbReference type="PROSITE" id="PS50893">
    <property type="entry name" value="ABC_TRANSPORTER_2"/>
    <property type="match status" value="1"/>
</dbReference>
<dbReference type="GO" id="GO:0140359">
    <property type="term" value="F:ABC-type transporter activity"/>
    <property type="evidence" value="ECO:0007669"/>
    <property type="project" value="UniProtKB-ARBA"/>
</dbReference>
<sequence length="332" mass="36392">MADVQLRNVSKAFGRTRAVIDMDLTVPDGSFVVLLGPTGAGKTTTLRLIAGLEKADAGDIEIGGRRVNTDTPAQRDVAMVFQQYSLYPHMSVRDNLAFPLRSPILNTPEAEITRKVQEVAEVLHIPHKLDNKATELSGGEMQRVSIGRALVRDPAIYLMDEPLSSLDAKLRADLRIELKRIHAELAATLLYVTHDQIEAMTMASHVGVLDRGRLVQFGTPREIYENPRTTYVAARLGQPRINLLPVGLLGEAAPEGAQRVGLRPENIRHGAGRDATVVRVEHLGDQTRLHLKLADHDVITLADPHTPLSPGETIQIAAHNPLFFDARGARIT</sequence>
<dbReference type="GO" id="GO:0055052">
    <property type="term" value="C:ATP-binding cassette (ABC) transporter complex, substrate-binding subunit-containing"/>
    <property type="evidence" value="ECO:0007669"/>
    <property type="project" value="TreeGrafter"/>
</dbReference>
<keyword evidence="3" id="KW-0547">Nucleotide-binding</keyword>
<evidence type="ECO:0000313" key="7">
    <source>
        <dbReference type="Proteomes" id="UP000199379"/>
    </source>
</evidence>
<dbReference type="SMART" id="SM00382">
    <property type="entry name" value="AAA"/>
    <property type="match status" value="1"/>
</dbReference>
<dbReference type="InterPro" id="IPR012340">
    <property type="entry name" value="NA-bd_OB-fold"/>
</dbReference>
<proteinExistence type="inferred from homology"/>
<comment type="similarity">
    <text evidence="1">Belongs to the ABC transporter superfamily.</text>
</comment>
<evidence type="ECO:0000256" key="1">
    <source>
        <dbReference type="ARBA" id="ARBA00005417"/>
    </source>
</evidence>
<dbReference type="AlphaFoldDB" id="A0A1H7DY32"/>
<dbReference type="FunFam" id="3.40.50.300:FF:000042">
    <property type="entry name" value="Maltose/maltodextrin ABC transporter, ATP-binding protein"/>
    <property type="match status" value="1"/>
</dbReference>
<dbReference type="InterPro" id="IPR008995">
    <property type="entry name" value="Mo/tungstate-bd_C_term_dom"/>
</dbReference>
<dbReference type="Proteomes" id="UP000199379">
    <property type="component" value="Unassembled WGS sequence"/>
</dbReference>
<dbReference type="InterPro" id="IPR027417">
    <property type="entry name" value="P-loop_NTPase"/>
</dbReference>
<dbReference type="EMBL" id="FNYD01000013">
    <property type="protein sequence ID" value="SEK04270.1"/>
    <property type="molecule type" value="Genomic_DNA"/>
</dbReference>
<dbReference type="PROSITE" id="PS00211">
    <property type="entry name" value="ABC_TRANSPORTER_1"/>
    <property type="match status" value="1"/>
</dbReference>
<dbReference type="Pfam" id="PF08402">
    <property type="entry name" value="TOBE_2"/>
    <property type="match status" value="1"/>
</dbReference>
<dbReference type="Gene3D" id="2.40.50.140">
    <property type="entry name" value="Nucleic acid-binding proteins"/>
    <property type="match status" value="1"/>
</dbReference>
<dbReference type="RefSeq" id="WP_092370632.1">
    <property type="nucleotide sequence ID" value="NZ_BMGV01000012.1"/>
</dbReference>
<dbReference type="SUPFAM" id="SSF52540">
    <property type="entry name" value="P-loop containing nucleoside triphosphate hydrolases"/>
    <property type="match status" value="1"/>
</dbReference>
<dbReference type="InterPro" id="IPR017871">
    <property type="entry name" value="ABC_transporter-like_CS"/>
</dbReference>
<organism evidence="6 7">
    <name type="scientific">Cribrihabitans marinus</name>
    <dbReference type="NCBI Taxonomy" id="1227549"/>
    <lineage>
        <taxon>Bacteria</taxon>
        <taxon>Pseudomonadati</taxon>
        <taxon>Pseudomonadota</taxon>
        <taxon>Alphaproteobacteria</taxon>
        <taxon>Rhodobacterales</taxon>
        <taxon>Paracoccaceae</taxon>
        <taxon>Cribrihabitans</taxon>
    </lineage>
</organism>
<dbReference type="SUPFAM" id="SSF50331">
    <property type="entry name" value="MOP-like"/>
    <property type="match status" value="1"/>
</dbReference>
<protein>
    <submittedName>
        <fullName evidence="6">Carbohydrate ABC transporter ATP-binding protein, CUT1 family</fullName>
    </submittedName>
</protein>
<dbReference type="STRING" id="1227549.SAMN05444007_11323"/>
<evidence type="ECO:0000259" key="5">
    <source>
        <dbReference type="PROSITE" id="PS50893"/>
    </source>
</evidence>